<protein>
    <submittedName>
        <fullName evidence="4">DNA-binding transcriptional regulator, AcrR family</fullName>
    </submittedName>
</protein>
<gene>
    <name evidence="4" type="ORF">SAMN04490239_1183</name>
</gene>
<reference evidence="5" key="1">
    <citation type="submission" date="2016-10" db="EMBL/GenBank/DDBJ databases">
        <authorList>
            <person name="Varghese N."/>
            <person name="Submissions S."/>
        </authorList>
    </citation>
    <scope>NUCLEOTIDE SEQUENCE [LARGE SCALE GENOMIC DNA]</scope>
    <source>
        <strain evidence="5">DSM 44498</strain>
    </source>
</reference>
<evidence type="ECO:0000313" key="5">
    <source>
        <dbReference type="Proteomes" id="UP000183561"/>
    </source>
</evidence>
<keyword evidence="1 2" id="KW-0238">DNA-binding</keyword>
<dbReference type="AlphaFoldDB" id="A0A1H4LAY5"/>
<dbReference type="InterPro" id="IPR009057">
    <property type="entry name" value="Homeodomain-like_sf"/>
</dbReference>
<dbReference type="InterPro" id="IPR001647">
    <property type="entry name" value="HTH_TetR"/>
</dbReference>
<dbReference type="GO" id="GO:0003677">
    <property type="term" value="F:DNA binding"/>
    <property type="evidence" value="ECO:0007669"/>
    <property type="project" value="UniProtKB-UniRule"/>
</dbReference>
<feature type="DNA-binding region" description="H-T-H motif" evidence="2">
    <location>
        <begin position="56"/>
        <end position="75"/>
    </location>
</feature>
<accession>A0A1H4LAY5</accession>
<dbReference type="Proteomes" id="UP000183561">
    <property type="component" value="Unassembled WGS sequence"/>
</dbReference>
<organism evidence="4 5">
    <name type="scientific">Rhodococcus koreensis</name>
    <dbReference type="NCBI Taxonomy" id="99653"/>
    <lineage>
        <taxon>Bacteria</taxon>
        <taxon>Bacillati</taxon>
        <taxon>Actinomycetota</taxon>
        <taxon>Actinomycetes</taxon>
        <taxon>Mycobacteriales</taxon>
        <taxon>Nocardiaceae</taxon>
        <taxon>Rhodococcus</taxon>
    </lineage>
</organism>
<name>A0A1H4LAY5_9NOCA</name>
<dbReference type="SUPFAM" id="SSF46689">
    <property type="entry name" value="Homeodomain-like"/>
    <property type="match status" value="1"/>
</dbReference>
<keyword evidence="5" id="KW-1185">Reference proteome</keyword>
<proteinExistence type="predicted"/>
<dbReference type="Pfam" id="PF00440">
    <property type="entry name" value="TetR_N"/>
    <property type="match status" value="1"/>
</dbReference>
<dbReference type="EMBL" id="FNSV01000005">
    <property type="protein sequence ID" value="SEB67853.1"/>
    <property type="molecule type" value="Genomic_DNA"/>
</dbReference>
<dbReference type="Gene3D" id="1.10.357.10">
    <property type="entry name" value="Tetracycline Repressor, domain 2"/>
    <property type="match status" value="1"/>
</dbReference>
<evidence type="ECO:0000313" key="4">
    <source>
        <dbReference type="EMBL" id="SEB67853.1"/>
    </source>
</evidence>
<sequence length="218" mass="23973">MGDAVWKVCARTVARDKLTVMTVNQAGRPSKANERIPEILEATFAVVVREGLAGVTFSKVAEAAGLQRTLVLHYFGSRDELIGAFIDHVVGAMGTAIVHHHDDLPLPQRVAAAYAPGAYRTRDDMVVWAELVALSARDQAVRERLHKLWTGRWLPDLEAVLADRHPAVSAEDVSATAYALACLFEAHWALDIQGVVDERRQQHIERAADIILGSLEVR</sequence>
<dbReference type="PROSITE" id="PS50977">
    <property type="entry name" value="HTH_TETR_2"/>
    <property type="match status" value="1"/>
</dbReference>
<evidence type="ECO:0000259" key="3">
    <source>
        <dbReference type="PROSITE" id="PS50977"/>
    </source>
</evidence>
<feature type="domain" description="HTH tetR-type" evidence="3">
    <location>
        <begin position="33"/>
        <end position="93"/>
    </location>
</feature>
<evidence type="ECO:0000256" key="2">
    <source>
        <dbReference type="PROSITE-ProRule" id="PRU00335"/>
    </source>
</evidence>
<evidence type="ECO:0000256" key="1">
    <source>
        <dbReference type="ARBA" id="ARBA00023125"/>
    </source>
</evidence>